<reference evidence="1" key="1">
    <citation type="submission" date="2022-01" db="EMBL/GenBank/DDBJ databases">
        <authorList>
            <person name="Wang Y."/>
        </authorList>
    </citation>
    <scope>NUCLEOTIDE SEQUENCE</scope>
    <source>
        <strain evidence="1">WB101</strain>
    </source>
</reference>
<accession>A0ABS9KFN5</accession>
<evidence type="ECO:0000313" key="2">
    <source>
        <dbReference type="Proteomes" id="UP001165366"/>
    </source>
</evidence>
<evidence type="ECO:0008006" key="3">
    <source>
        <dbReference type="Google" id="ProtNLM"/>
    </source>
</evidence>
<dbReference type="SUPFAM" id="SSF51182">
    <property type="entry name" value="RmlC-like cupins"/>
    <property type="match status" value="1"/>
</dbReference>
<keyword evidence="2" id="KW-1185">Reference proteome</keyword>
<dbReference type="InterPro" id="IPR011051">
    <property type="entry name" value="RmlC_Cupin_sf"/>
</dbReference>
<name>A0ABS9KFN5_9BACT</name>
<protein>
    <recommendedName>
        <fullName evidence="3">Cupin</fullName>
    </recommendedName>
</protein>
<comment type="caution">
    <text evidence="1">The sequence shown here is derived from an EMBL/GenBank/DDBJ whole genome shotgun (WGS) entry which is preliminary data.</text>
</comment>
<sequence>MVIKKVLEQLESSNRPVAKAFHTGDHFKVLVFGFKKGMKLQDHKTHQPTKLLVLSGDLMYHHNKKETRLKQYDEIDIHPEVDHSLTALDESIVLLTQGKHF</sequence>
<proteinExistence type="predicted"/>
<dbReference type="EMBL" id="JAKLWS010000019">
    <property type="protein sequence ID" value="MCG2589679.1"/>
    <property type="molecule type" value="Genomic_DNA"/>
</dbReference>
<evidence type="ECO:0000313" key="1">
    <source>
        <dbReference type="EMBL" id="MCG2589679.1"/>
    </source>
</evidence>
<dbReference type="Gene3D" id="2.60.120.10">
    <property type="entry name" value="Jelly Rolls"/>
    <property type="match status" value="1"/>
</dbReference>
<reference evidence="1" key="2">
    <citation type="submission" date="2024-05" db="EMBL/GenBank/DDBJ databases">
        <title>Rhodohalobacter halophilus gen. nov., sp. nov., a moderately halophilic member of the family Balneolaceae.</title>
        <authorList>
            <person name="Xia J."/>
        </authorList>
    </citation>
    <scope>NUCLEOTIDE SEQUENCE</scope>
    <source>
        <strain evidence="1">WB101</strain>
    </source>
</reference>
<dbReference type="Proteomes" id="UP001165366">
    <property type="component" value="Unassembled WGS sequence"/>
</dbReference>
<organism evidence="1 2">
    <name type="scientific">Rhodohalobacter sulfatireducens</name>
    <dbReference type="NCBI Taxonomy" id="2911366"/>
    <lineage>
        <taxon>Bacteria</taxon>
        <taxon>Pseudomonadati</taxon>
        <taxon>Balneolota</taxon>
        <taxon>Balneolia</taxon>
        <taxon>Balneolales</taxon>
        <taxon>Balneolaceae</taxon>
        <taxon>Rhodohalobacter</taxon>
    </lineage>
</organism>
<dbReference type="InterPro" id="IPR014710">
    <property type="entry name" value="RmlC-like_jellyroll"/>
</dbReference>
<dbReference type="RefSeq" id="WP_237855039.1">
    <property type="nucleotide sequence ID" value="NZ_JAKLWS010000019.1"/>
</dbReference>
<gene>
    <name evidence="1" type="ORF">L6773_13955</name>
</gene>